<dbReference type="InterPro" id="IPR036627">
    <property type="entry name" value="CobW-likC_sf"/>
</dbReference>
<dbReference type="PANTHER" id="PTHR13748:SF62">
    <property type="entry name" value="COBW DOMAIN-CONTAINING PROTEIN"/>
    <property type="match status" value="1"/>
</dbReference>
<dbReference type="Pfam" id="PF07683">
    <property type="entry name" value="CobW_C"/>
    <property type="match status" value="1"/>
</dbReference>
<dbReference type="InterPro" id="IPR051316">
    <property type="entry name" value="Zinc-reg_GTPase_activator"/>
</dbReference>
<protein>
    <submittedName>
        <fullName evidence="4">Cobalamin synthesis protein cobW C-terminal domain-containing protein</fullName>
    </submittedName>
</protein>
<dbReference type="Gene3D" id="3.30.1220.10">
    <property type="entry name" value="CobW-like, C-terminal domain"/>
    <property type="match status" value="1"/>
</dbReference>
<name>A0A1H3PC83_9PROT</name>
<keyword evidence="2" id="KW-0143">Chaperone</keyword>
<evidence type="ECO:0000256" key="2">
    <source>
        <dbReference type="ARBA" id="ARBA00023186"/>
    </source>
</evidence>
<dbReference type="PANTHER" id="PTHR13748">
    <property type="entry name" value="COBW-RELATED"/>
    <property type="match status" value="1"/>
</dbReference>
<keyword evidence="5" id="KW-1185">Reference proteome</keyword>
<evidence type="ECO:0000313" key="5">
    <source>
        <dbReference type="Proteomes" id="UP000198640"/>
    </source>
</evidence>
<dbReference type="SUPFAM" id="SSF90002">
    <property type="entry name" value="Hypothetical protein YjiA, C-terminal domain"/>
    <property type="match status" value="1"/>
</dbReference>
<gene>
    <name evidence="4" type="ORF">SAMN05421881_10951</name>
</gene>
<dbReference type="InterPro" id="IPR011629">
    <property type="entry name" value="CobW-like_C"/>
</dbReference>
<dbReference type="AlphaFoldDB" id="A0A1H3PC83"/>
<dbReference type="EMBL" id="FNOY01000095">
    <property type="protein sequence ID" value="SDY98754.1"/>
    <property type="molecule type" value="Genomic_DNA"/>
</dbReference>
<dbReference type="SMART" id="SM00833">
    <property type="entry name" value="CobW_C"/>
    <property type="match status" value="1"/>
</dbReference>
<dbReference type="GO" id="GO:0000166">
    <property type="term" value="F:nucleotide binding"/>
    <property type="evidence" value="ECO:0007669"/>
    <property type="project" value="UniProtKB-KW"/>
</dbReference>
<feature type="non-terminal residue" evidence="4">
    <location>
        <position position="1"/>
    </location>
</feature>
<feature type="domain" description="CobW C-terminal" evidence="3">
    <location>
        <begin position="11"/>
        <end position="96"/>
    </location>
</feature>
<dbReference type="STRING" id="44576.SAMN05421881_10951"/>
<dbReference type="RefSeq" id="WP_143032354.1">
    <property type="nucleotide sequence ID" value="NZ_FNOY01000095.1"/>
</dbReference>
<sequence>LLRDWAGCSTITGHGLTKGAFGYPQILPRSQDIYRMKGILDIDSENRRFVFQGVHMLLDGRPGRVWQNDEPRRNELVFIGRHLSEKALKEGFRSCLAS</sequence>
<evidence type="ECO:0000256" key="1">
    <source>
        <dbReference type="ARBA" id="ARBA00022741"/>
    </source>
</evidence>
<evidence type="ECO:0000259" key="3">
    <source>
        <dbReference type="SMART" id="SM00833"/>
    </source>
</evidence>
<dbReference type="Proteomes" id="UP000198640">
    <property type="component" value="Unassembled WGS sequence"/>
</dbReference>
<reference evidence="4 5" key="1">
    <citation type="submission" date="2016-10" db="EMBL/GenBank/DDBJ databases">
        <authorList>
            <person name="de Groot N.N."/>
        </authorList>
    </citation>
    <scope>NUCLEOTIDE SEQUENCE [LARGE SCALE GENOMIC DNA]</scope>
    <source>
        <strain evidence="4 5">Nm1</strain>
    </source>
</reference>
<dbReference type="OrthoDB" id="9808822at2"/>
<dbReference type="GO" id="GO:0005737">
    <property type="term" value="C:cytoplasm"/>
    <property type="evidence" value="ECO:0007669"/>
    <property type="project" value="TreeGrafter"/>
</dbReference>
<proteinExistence type="predicted"/>
<accession>A0A1H3PC83</accession>
<evidence type="ECO:0000313" key="4">
    <source>
        <dbReference type="EMBL" id="SDY98754.1"/>
    </source>
</evidence>
<keyword evidence="1" id="KW-0547">Nucleotide-binding</keyword>
<organism evidence="4 5">
    <name type="scientific">Nitrosomonas halophila</name>
    <dbReference type="NCBI Taxonomy" id="44576"/>
    <lineage>
        <taxon>Bacteria</taxon>
        <taxon>Pseudomonadati</taxon>
        <taxon>Pseudomonadota</taxon>
        <taxon>Betaproteobacteria</taxon>
        <taxon>Nitrosomonadales</taxon>
        <taxon>Nitrosomonadaceae</taxon>
        <taxon>Nitrosomonas</taxon>
    </lineage>
</organism>